<dbReference type="Gene3D" id="3.30.360.30">
    <property type="entry name" value="homospermidine synthase like"/>
    <property type="match status" value="1"/>
</dbReference>
<dbReference type="Pfam" id="PF03435">
    <property type="entry name" value="Sacchrp_dh_NADP"/>
    <property type="match status" value="1"/>
</dbReference>
<reference evidence="2 3" key="1">
    <citation type="journal article" date="2009" name="Int. J. Syst. Evol. Microbiol.">
        <title>Paenibacillus contaminans sp. nov., isolated from a contaminated laboratory plate.</title>
        <authorList>
            <person name="Chou J.H."/>
            <person name="Lee J.H."/>
            <person name="Lin M.C."/>
            <person name="Chang P.S."/>
            <person name="Arun A.B."/>
            <person name="Young C.C."/>
            <person name="Chen W.M."/>
        </authorList>
    </citation>
    <scope>NUCLEOTIDE SEQUENCE [LARGE SCALE GENOMIC DNA]</scope>
    <source>
        <strain evidence="2 3">CKOBP-6</strain>
    </source>
</reference>
<dbReference type="AlphaFoldDB" id="A0A329MGV6"/>
<dbReference type="InterPro" id="IPR023181">
    <property type="entry name" value="Homospermid_syn-like_C"/>
</dbReference>
<protein>
    <submittedName>
        <fullName evidence="2">S-adenosylmethionine decarboxylase related protein</fullName>
    </submittedName>
</protein>
<accession>A0A329MGV6</accession>
<dbReference type="Gene3D" id="3.40.50.720">
    <property type="entry name" value="NAD(P)-binding Rossmann-like Domain"/>
    <property type="match status" value="1"/>
</dbReference>
<dbReference type="Proteomes" id="UP000250369">
    <property type="component" value="Unassembled WGS sequence"/>
</dbReference>
<evidence type="ECO:0000259" key="1">
    <source>
        <dbReference type="Pfam" id="PF03435"/>
    </source>
</evidence>
<dbReference type="EMBL" id="QMFB01000014">
    <property type="protein sequence ID" value="RAV19074.1"/>
    <property type="molecule type" value="Genomic_DNA"/>
</dbReference>
<organism evidence="2 3">
    <name type="scientific">Paenibacillus contaminans</name>
    <dbReference type="NCBI Taxonomy" id="450362"/>
    <lineage>
        <taxon>Bacteria</taxon>
        <taxon>Bacillati</taxon>
        <taxon>Bacillota</taxon>
        <taxon>Bacilli</taxon>
        <taxon>Bacillales</taxon>
        <taxon>Paenibacillaceae</taxon>
        <taxon>Paenibacillus</taxon>
    </lineage>
</organism>
<sequence length="434" mass="49185">MPVRPDRPVLTLLGSAGGVAKAVLSILQRAAQDGDDPIHGWMKQCRIHLVDYRQKSKAYYSNLFPHLKKQFVLHQFDLSDLPKLREHLQSSGTQLVIDVSWADTVQMIGCCNELGIKYVNTALENTAVDEDTSLEGFTLLCRSERFEEARNAFGNCTAIVGSGMNPGVVQWMALELMSRNPDKMPKACYIVEHDTTFFADDSRMKPQTIYTTWSPECFLDEALLNYPMFMQRGVPLFIYDDVYAMEFRVRLGDKSFTGCLMPHEEVITLSKLYGMETGFIYRVSEQMTETIRKHLPVQDDLWEWNMSVLDPEKAPLAGEDTVGVLLVYDDKETYMFNSLSTSEVYPAYPTNATYFQVACGVYGAVASQVLDRLPAGVYYVDELLMQTESRYGAYVSQYMKHFTLGENAVSDGMLLDRMTEPEAPEQSENKGKEE</sequence>
<evidence type="ECO:0000313" key="2">
    <source>
        <dbReference type="EMBL" id="RAV19074.1"/>
    </source>
</evidence>
<comment type="caution">
    <text evidence="2">The sequence shown here is derived from an EMBL/GenBank/DDBJ whole genome shotgun (WGS) entry which is preliminary data.</text>
</comment>
<gene>
    <name evidence="2" type="ORF">DQG23_22555</name>
</gene>
<evidence type="ECO:0000313" key="3">
    <source>
        <dbReference type="Proteomes" id="UP000250369"/>
    </source>
</evidence>
<keyword evidence="3" id="KW-1185">Reference proteome</keyword>
<dbReference type="InterPro" id="IPR005097">
    <property type="entry name" value="Sacchrp_dh_NADP-bd"/>
</dbReference>
<name>A0A329MGV6_9BACL</name>
<proteinExistence type="predicted"/>
<dbReference type="OrthoDB" id="2446835at2"/>
<feature type="domain" description="Saccharopine dehydrogenase NADP binding" evidence="1">
    <location>
        <begin position="12"/>
        <end position="127"/>
    </location>
</feature>